<protein>
    <submittedName>
        <fullName evidence="2">Protein transport protein Sec24D</fullName>
    </submittedName>
</protein>
<dbReference type="eggNOG" id="KOG1984">
    <property type="taxonomic scope" value="Eukaryota"/>
</dbReference>
<dbReference type="PANTHER" id="PTHR13803">
    <property type="entry name" value="SEC24-RELATED PROTEIN"/>
    <property type="match status" value="1"/>
</dbReference>
<proteinExistence type="predicted"/>
<dbReference type="Proteomes" id="UP000027135">
    <property type="component" value="Unassembled WGS sequence"/>
</dbReference>
<dbReference type="SUPFAM" id="SSF53300">
    <property type="entry name" value="vWA-like"/>
    <property type="match status" value="1"/>
</dbReference>
<accession>A0A067R7Z3</accession>
<dbReference type="Gene3D" id="3.40.50.410">
    <property type="entry name" value="von Willebrand factor, type A domain"/>
    <property type="match status" value="1"/>
</dbReference>
<evidence type="ECO:0000313" key="2">
    <source>
        <dbReference type="EMBL" id="KDR19662.1"/>
    </source>
</evidence>
<dbReference type="Pfam" id="PF04811">
    <property type="entry name" value="Sec23_trunk"/>
    <property type="match status" value="1"/>
</dbReference>
<evidence type="ECO:0000313" key="3">
    <source>
        <dbReference type="Proteomes" id="UP000027135"/>
    </source>
</evidence>
<gene>
    <name evidence="2" type="ORF">L798_06183</name>
</gene>
<dbReference type="GO" id="GO:0030127">
    <property type="term" value="C:COPII vesicle coat"/>
    <property type="evidence" value="ECO:0007669"/>
    <property type="project" value="InterPro"/>
</dbReference>
<dbReference type="GO" id="GO:0006886">
    <property type="term" value="P:intracellular protein transport"/>
    <property type="evidence" value="ECO:0007669"/>
    <property type="project" value="InterPro"/>
</dbReference>
<dbReference type="InterPro" id="IPR006896">
    <property type="entry name" value="Sec23/24_trunk_dom"/>
</dbReference>
<sequence>MSKLTFLINSALQGDVYSSLGQECGAAGCSVDLFAFSDSYIDLATIGQVPRFSGGEIFRYSDFKADVDGEQLIADIKHVVSRPVVFVATMTVRTSTGVKATDFYGNLLVSNTGKLYLPALTVIRLSP</sequence>
<dbReference type="SUPFAM" id="SSF81995">
    <property type="entry name" value="beta-sandwich domain of Sec23/24"/>
    <property type="match status" value="1"/>
</dbReference>
<dbReference type="PANTHER" id="PTHR13803:SF4">
    <property type="entry name" value="SECRETORY 24CD, ISOFORM C"/>
    <property type="match status" value="1"/>
</dbReference>
<dbReference type="AlphaFoldDB" id="A0A067R7Z3"/>
<dbReference type="GO" id="GO:0000149">
    <property type="term" value="F:SNARE binding"/>
    <property type="evidence" value="ECO:0007669"/>
    <property type="project" value="TreeGrafter"/>
</dbReference>
<dbReference type="InterPro" id="IPR036465">
    <property type="entry name" value="vWFA_dom_sf"/>
</dbReference>
<dbReference type="GO" id="GO:0090110">
    <property type="term" value="P:COPII-coated vesicle cargo loading"/>
    <property type="evidence" value="ECO:0007669"/>
    <property type="project" value="TreeGrafter"/>
</dbReference>
<dbReference type="InterPro" id="IPR050550">
    <property type="entry name" value="SEC23_SEC24_subfamily"/>
</dbReference>
<dbReference type="InParanoid" id="A0A067R7Z3"/>
<dbReference type="GO" id="GO:0008270">
    <property type="term" value="F:zinc ion binding"/>
    <property type="evidence" value="ECO:0007669"/>
    <property type="project" value="TreeGrafter"/>
</dbReference>
<keyword evidence="3" id="KW-1185">Reference proteome</keyword>
<dbReference type="GO" id="GO:0070971">
    <property type="term" value="C:endoplasmic reticulum exit site"/>
    <property type="evidence" value="ECO:0007669"/>
    <property type="project" value="TreeGrafter"/>
</dbReference>
<name>A0A067R7Z3_ZOONE</name>
<dbReference type="Gene3D" id="2.60.40.1670">
    <property type="entry name" value="beta-sandwich domain of Sec23/24"/>
    <property type="match status" value="1"/>
</dbReference>
<evidence type="ECO:0000259" key="1">
    <source>
        <dbReference type="Pfam" id="PF04811"/>
    </source>
</evidence>
<dbReference type="OMA" id="EHQFITH"/>
<feature type="domain" description="Sec23/Sec24 trunk" evidence="1">
    <location>
        <begin position="15"/>
        <end position="79"/>
    </location>
</feature>
<organism evidence="2 3">
    <name type="scientific">Zootermopsis nevadensis</name>
    <name type="common">Dampwood termite</name>
    <dbReference type="NCBI Taxonomy" id="136037"/>
    <lineage>
        <taxon>Eukaryota</taxon>
        <taxon>Metazoa</taxon>
        <taxon>Ecdysozoa</taxon>
        <taxon>Arthropoda</taxon>
        <taxon>Hexapoda</taxon>
        <taxon>Insecta</taxon>
        <taxon>Pterygota</taxon>
        <taxon>Neoptera</taxon>
        <taxon>Polyneoptera</taxon>
        <taxon>Dictyoptera</taxon>
        <taxon>Blattodea</taxon>
        <taxon>Blattoidea</taxon>
        <taxon>Termitoidae</taxon>
        <taxon>Termopsidae</taxon>
        <taxon>Zootermopsis</taxon>
    </lineage>
</organism>
<dbReference type="STRING" id="136037.A0A067R7Z3"/>
<reference evidence="2 3" key="1">
    <citation type="journal article" date="2014" name="Nat. Commun.">
        <title>Molecular traces of alternative social organization in a termite genome.</title>
        <authorList>
            <person name="Terrapon N."/>
            <person name="Li C."/>
            <person name="Robertson H.M."/>
            <person name="Ji L."/>
            <person name="Meng X."/>
            <person name="Booth W."/>
            <person name="Chen Z."/>
            <person name="Childers C.P."/>
            <person name="Glastad K.M."/>
            <person name="Gokhale K."/>
            <person name="Gowin J."/>
            <person name="Gronenberg W."/>
            <person name="Hermansen R.A."/>
            <person name="Hu H."/>
            <person name="Hunt B.G."/>
            <person name="Huylmans A.K."/>
            <person name="Khalil S.M."/>
            <person name="Mitchell R.D."/>
            <person name="Munoz-Torres M.C."/>
            <person name="Mustard J.A."/>
            <person name="Pan H."/>
            <person name="Reese J.T."/>
            <person name="Scharf M.E."/>
            <person name="Sun F."/>
            <person name="Vogel H."/>
            <person name="Xiao J."/>
            <person name="Yang W."/>
            <person name="Yang Z."/>
            <person name="Yang Z."/>
            <person name="Zhou J."/>
            <person name="Zhu J."/>
            <person name="Brent C.S."/>
            <person name="Elsik C.G."/>
            <person name="Goodisman M.A."/>
            <person name="Liberles D.A."/>
            <person name="Roe R.M."/>
            <person name="Vargo E.L."/>
            <person name="Vilcinskas A."/>
            <person name="Wang J."/>
            <person name="Bornberg-Bauer E."/>
            <person name="Korb J."/>
            <person name="Zhang G."/>
            <person name="Liebig J."/>
        </authorList>
    </citation>
    <scope>NUCLEOTIDE SEQUENCE [LARGE SCALE GENOMIC DNA]</scope>
    <source>
        <tissue evidence="2">Whole organism</tissue>
    </source>
</reference>
<dbReference type="EMBL" id="KK852639">
    <property type="protein sequence ID" value="KDR19662.1"/>
    <property type="molecule type" value="Genomic_DNA"/>
</dbReference>